<dbReference type="Gene3D" id="2.40.50.100">
    <property type="match status" value="1"/>
</dbReference>
<proteinExistence type="inferred from homology"/>
<dbReference type="InterPro" id="IPR003016">
    <property type="entry name" value="2-oxoA_DH_lipoyl-BS"/>
</dbReference>
<accession>A0A1H8BDB6</accession>
<dbReference type="InterPro" id="IPR004167">
    <property type="entry name" value="PSBD"/>
</dbReference>
<comment type="subunit">
    <text evidence="4">Forms a 24-polypeptide structural core with octahedral symmetry. Part of the 2-oxoglutarate dehydrogenase (OGDH) complex composed of E1 (2-oxoglutarate dehydrogenase), E2 (dihydrolipoamide succinyltransferase) and E3 (dihydrolipoamide dehydrogenase); the complex contains multiple copies of the three enzymatic components (E1, E2 and E3).</text>
</comment>
<comment type="cofactor">
    <cofactor evidence="12">
        <name>(R)-lipoate</name>
        <dbReference type="ChEBI" id="CHEBI:83088"/>
    </cofactor>
    <text evidence="12">Binds 1 lipoyl cofactor covalently.</text>
</comment>
<dbReference type="STRING" id="1166340.SAMN05192583_1316"/>
<dbReference type="GO" id="GO:0005829">
    <property type="term" value="C:cytosol"/>
    <property type="evidence" value="ECO:0007669"/>
    <property type="project" value="TreeGrafter"/>
</dbReference>
<dbReference type="NCBIfam" id="TIGR01347">
    <property type="entry name" value="sucB"/>
    <property type="match status" value="1"/>
</dbReference>
<dbReference type="FunFam" id="3.30.559.10:FF:000007">
    <property type="entry name" value="Dihydrolipoamide acetyltransferase component of pyruvate dehydrogenase complex"/>
    <property type="match status" value="1"/>
</dbReference>
<dbReference type="InterPro" id="IPR011053">
    <property type="entry name" value="Single_hybrid_motif"/>
</dbReference>
<evidence type="ECO:0000256" key="13">
    <source>
        <dbReference type="SAM" id="MobiDB-lite"/>
    </source>
</evidence>
<keyword evidence="17" id="KW-1185">Reference proteome</keyword>
<dbReference type="OrthoDB" id="9805770at2"/>
<dbReference type="GO" id="GO:0004149">
    <property type="term" value="F:dihydrolipoyllysine-residue succinyltransferase activity"/>
    <property type="evidence" value="ECO:0007669"/>
    <property type="project" value="UniProtKB-UniRule"/>
</dbReference>
<keyword evidence="9 12" id="KW-0450">Lipoyl</keyword>
<dbReference type="CDD" id="cd06849">
    <property type="entry name" value="lipoyl_domain"/>
    <property type="match status" value="1"/>
</dbReference>
<dbReference type="Pfam" id="PF00198">
    <property type="entry name" value="2-oxoacid_dh"/>
    <property type="match status" value="1"/>
</dbReference>
<evidence type="ECO:0000256" key="7">
    <source>
        <dbReference type="ARBA" id="ARBA00022532"/>
    </source>
</evidence>
<dbReference type="PANTHER" id="PTHR43416:SF5">
    <property type="entry name" value="DIHYDROLIPOYLLYSINE-RESIDUE SUCCINYLTRANSFERASE COMPONENT OF 2-OXOGLUTARATE DEHYDROGENASE COMPLEX, MITOCHONDRIAL"/>
    <property type="match status" value="1"/>
</dbReference>
<dbReference type="AlphaFoldDB" id="A0A1H8BDB6"/>
<dbReference type="InterPro" id="IPR050537">
    <property type="entry name" value="2-oxoacid_dehydrogenase"/>
</dbReference>
<evidence type="ECO:0000256" key="5">
    <source>
        <dbReference type="ARBA" id="ARBA00012945"/>
    </source>
</evidence>
<feature type="compositionally biased region" description="Gly residues" evidence="13">
    <location>
        <begin position="127"/>
        <end position="142"/>
    </location>
</feature>
<evidence type="ECO:0000256" key="8">
    <source>
        <dbReference type="ARBA" id="ARBA00022679"/>
    </source>
</evidence>
<dbReference type="GO" id="GO:0006099">
    <property type="term" value="P:tricarboxylic acid cycle"/>
    <property type="evidence" value="ECO:0007669"/>
    <property type="project" value="UniProtKB-UniRule"/>
</dbReference>
<evidence type="ECO:0000259" key="15">
    <source>
        <dbReference type="PROSITE" id="PS51826"/>
    </source>
</evidence>
<feature type="region of interest" description="Disordered" evidence="13">
    <location>
        <begin position="87"/>
        <end position="147"/>
    </location>
</feature>
<dbReference type="GO" id="GO:0045252">
    <property type="term" value="C:oxoglutarate dehydrogenase complex"/>
    <property type="evidence" value="ECO:0007669"/>
    <property type="project" value="UniProtKB-UniRule"/>
</dbReference>
<evidence type="ECO:0000256" key="12">
    <source>
        <dbReference type="RuleBase" id="RU361138"/>
    </source>
</evidence>
<evidence type="ECO:0000313" key="16">
    <source>
        <dbReference type="EMBL" id="SEM80746.1"/>
    </source>
</evidence>
<organism evidence="16 17">
    <name type="scientific">Sphingomonas gellani</name>
    <dbReference type="NCBI Taxonomy" id="1166340"/>
    <lineage>
        <taxon>Bacteria</taxon>
        <taxon>Pseudomonadati</taxon>
        <taxon>Pseudomonadota</taxon>
        <taxon>Alphaproteobacteria</taxon>
        <taxon>Sphingomonadales</taxon>
        <taxon>Sphingomonadaceae</taxon>
        <taxon>Sphingomonas</taxon>
    </lineage>
</organism>
<dbReference type="InterPro" id="IPR001078">
    <property type="entry name" value="2-oxoacid_DH_actylTfrase"/>
</dbReference>
<reference evidence="17" key="1">
    <citation type="submission" date="2016-10" db="EMBL/GenBank/DDBJ databases">
        <authorList>
            <person name="Varghese N."/>
            <person name="Submissions S."/>
        </authorList>
    </citation>
    <scope>NUCLEOTIDE SEQUENCE [LARGE SCALE GENOMIC DNA]</scope>
    <source>
        <strain evidence="17">S6-262</strain>
    </source>
</reference>
<comment type="function">
    <text evidence="1 12">E2 component of the 2-oxoglutarate dehydrogenase (OGDH) complex which catalyzes the second step in the conversion of 2-oxoglutarate to succinyl-CoA and CO(2).</text>
</comment>
<keyword evidence="7 12" id="KW-0816">Tricarboxylic acid cycle</keyword>
<dbReference type="InterPro" id="IPR000089">
    <property type="entry name" value="Biotin_lipoyl"/>
</dbReference>
<keyword evidence="10 12" id="KW-0012">Acyltransferase</keyword>
<comment type="catalytic activity">
    <reaction evidence="11 12">
        <text>N(6)-[(R)-dihydrolipoyl]-L-lysyl-[protein] + succinyl-CoA = N(6)-[(R)-S(8)-succinyldihydrolipoyl]-L-lysyl-[protein] + CoA</text>
        <dbReference type="Rhea" id="RHEA:15213"/>
        <dbReference type="Rhea" id="RHEA-COMP:10475"/>
        <dbReference type="Rhea" id="RHEA-COMP:20092"/>
        <dbReference type="ChEBI" id="CHEBI:57287"/>
        <dbReference type="ChEBI" id="CHEBI:57292"/>
        <dbReference type="ChEBI" id="CHEBI:83100"/>
        <dbReference type="ChEBI" id="CHEBI:83120"/>
        <dbReference type="EC" id="2.3.1.61"/>
    </reaction>
</comment>
<dbReference type="PROSITE" id="PS51826">
    <property type="entry name" value="PSBD"/>
    <property type="match status" value="1"/>
</dbReference>
<comment type="similarity">
    <text evidence="3 12">Belongs to the 2-oxoacid dehydrogenase family.</text>
</comment>
<dbReference type="InterPro" id="IPR006255">
    <property type="entry name" value="SucB"/>
</dbReference>
<evidence type="ECO:0000256" key="4">
    <source>
        <dbReference type="ARBA" id="ARBA00011666"/>
    </source>
</evidence>
<dbReference type="PROSITE" id="PS50968">
    <property type="entry name" value="BIOTINYL_LIPOYL"/>
    <property type="match status" value="1"/>
</dbReference>
<evidence type="ECO:0000313" key="17">
    <source>
        <dbReference type="Proteomes" id="UP000199206"/>
    </source>
</evidence>
<feature type="domain" description="Lipoyl-binding" evidence="14">
    <location>
        <begin position="2"/>
        <end position="77"/>
    </location>
</feature>
<dbReference type="EC" id="2.3.1.61" evidence="5 12"/>
<dbReference type="UniPathway" id="UPA00868">
    <property type="reaction ID" value="UER00840"/>
</dbReference>
<evidence type="ECO:0000256" key="3">
    <source>
        <dbReference type="ARBA" id="ARBA00007317"/>
    </source>
</evidence>
<dbReference type="SUPFAM" id="SSF51230">
    <property type="entry name" value="Single hybrid motif"/>
    <property type="match status" value="1"/>
</dbReference>
<evidence type="ECO:0000256" key="2">
    <source>
        <dbReference type="ARBA" id="ARBA00005145"/>
    </source>
</evidence>
<protein>
    <recommendedName>
        <fullName evidence="6 12">Dihydrolipoyllysine-residue succinyltransferase component of 2-oxoglutarate dehydrogenase complex</fullName>
        <ecNumber evidence="5 12">2.3.1.61</ecNumber>
    </recommendedName>
    <alternativeName>
        <fullName evidence="12">2-oxoglutarate dehydrogenase complex component E2</fullName>
    </alternativeName>
</protein>
<sequence length="438" mass="45561">MATEVLVPVLGESITEATLGEWLKQPGDPVKADEPIASLETDKVSVEVPSPVAGVMGEHAVKVGDTVSVGAMIATVGSGDGAAAQAAPAPAATQGNADMADKAKAGTGPGPGEQIRPRTQDAPAGNDQGGNNQGGNNQGGGDTPAALSPSVRRAILEHGVDPSTVTGTGRDGRITKEDVAAAASAKPAALAATSAPAPQVAAAQPGRKEERVKMTRLRQTIAKRLKEAQNTAAMLTTFNDVDMTAVIEARAKYKDLFEKKHGVRLGFMGFFVKAATMALKDIPAVNASIEGDEIVYHDYADISVAVSAPNGLVVPVIRDAQDLTVAGIEKTIGDFGKRAKDGTLKMDEMKGGTFTISNGGVFGSLMSTPIINPPQAAVLGLHRIEERPVVRDGQVVVRPMMYLALSYDHRLIDGREAVTFLVALKNAIEDPTRILIDL</sequence>
<dbReference type="EMBL" id="FOCF01000002">
    <property type="protein sequence ID" value="SEM80746.1"/>
    <property type="molecule type" value="Genomic_DNA"/>
</dbReference>
<evidence type="ECO:0000256" key="11">
    <source>
        <dbReference type="ARBA" id="ARBA00052761"/>
    </source>
</evidence>
<dbReference type="SUPFAM" id="SSF52777">
    <property type="entry name" value="CoA-dependent acyltransferases"/>
    <property type="match status" value="1"/>
</dbReference>
<feature type="domain" description="Peripheral subunit-binding (PSBD)" evidence="15">
    <location>
        <begin position="146"/>
        <end position="183"/>
    </location>
</feature>
<dbReference type="Pfam" id="PF02817">
    <property type="entry name" value="E3_binding"/>
    <property type="match status" value="1"/>
</dbReference>
<evidence type="ECO:0000256" key="6">
    <source>
        <dbReference type="ARBA" id="ARBA00019511"/>
    </source>
</evidence>
<dbReference type="NCBIfam" id="NF004309">
    <property type="entry name" value="PRK05704.1"/>
    <property type="match status" value="1"/>
</dbReference>
<dbReference type="SUPFAM" id="SSF47005">
    <property type="entry name" value="Peripheral subunit-binding domain of 2-oxo acid dehydrogenase complex"/>
    <property type="match status" value="1"/>
</dbReference>
<name>A0A1H8BDB6_9SPHN</name>
<dbReference type="InterPro" id="IPR023213">
    <property type="entry name" value="CAT-like_dom_sf"/>
</dbReference>
<dbReference type="RefSeq" id="WP_093664637.1">
    <property type="nucleotide sequence ID" value="NZ_FOCF01000002.1"/>
</dbReference>
<gene>
    <name evidence="16" type="ORF">SAMN05192583_1316</name>
</gene>
<evidence type="ECO:0000256" key="1">
    <source>
        <dbReference type="ARBA" id="ARBA00004052"/>
    </source>
</evidence>
<dbReference type="Proteomes" id="UP000199206">
    <property type="component" value="Unassembled WGS sequence"/>
</dbReference>
<dbReference type="Gene3D" id="4.10.320.10">
    <property type="entry name" value="E3-binding domain"/>
    <property type="match status" value="1"/>
</dbReference>
<dbReference type="GO" id="GO:0033512">
    <property type="term" value="P:L-lysine catabolic process to acetyl-CoA via saccharopine"/>
    <property type="evidence" value="ECO:0007669"/>
    <property type="project" value="UniProtKB-UniRule"/>
</dbReference>
<dbReference type="PROSITE" id="PS00189">
    <property type="entry name" value="LIPOYL"/>
    <property type="match status" value="1"/>
</dbReference>
<dbReference type="PANTHER" id="PTHR43416">
    <property type="entry name" value="DIHYDROLIPOYLLYSINE-RESIDUE SUCCINYLTRANSFERASE COMPONENT OF 2-OXOGLUTARATE DEHYDROGENASE COMPLEX, MITOCHONDRIAL-RELATED"/>
    <property type="match status" value="1"/>
</dbReference>
<evidence type="ECO:0000256" key="10">
    <source>
        <dbReference type="ARBA" id="ARBA00023315"/>
    </source>
</evidence>
<comment type="pathway">
    <text evidence="2 12">Amino-acid degradation; L-lysine degradation via saccharopine pathway; glutaryl-CoA from L-lysine: step 6/6.</text>
</comment>
<dbReference type="Pfam" id="PF00364">
    <property type="entry name" value="Biotin_lipoyl"/>
    <property type="match status" value="1"/>
</dbReference>
<keyword evidence="8 12" id="KW-0808">Transferase</keyword>
<dbReference type="Gene3D" id="3.30.559.10">
    <property type="entry name" value="Chloramphenicol acetyltransferase-like domain"/>
    <property type="match status" value="1"/>
</dbReference>
<dbReference type="InterPro" id="IPR036625">
    <property type="entry name" value="E3-bd_dom_sf"/>
</dbReference>
<evidence type="ECO:0000256" key="9">
    <source>
        <dbReference type="ARBA" id="ARBA00022823"/>
    </source>
</evidence>
<evidence type="ECO:0000259" key="14">
    <source>
        <dbReference type="PROSITE" id="PS50968"/>
    </source>
</evidence>